<dbReference type="SUPFAM" id="SSF47576">
    <property type="entry name" value="Calponin-homology domain, CH-domain"/>
    <property type="match status" value="1"/>
</dbReference>
<dbReference type="SUPFAM" id="SSF50044">
    <property type="entry name" value="SH3-domain"/>
    <property type="match status" value="1"/>
</dbReference>
<dbReference type="OrthoDB" id="4062651at2759"/>
<dbReference type="CDD" id="cd00014">
    <property type="entry name" value="CH_SF"/>
    <property type="match status" value="1"/>
</dbReference>
<evidence type="ECO:0008006" key="9">
    <source>
        <dbReference type="Google" id="ProtNLM"/>
    </source>
</evidence>
<dbReference type="PANTHER" id="PTHR47385:SF14">
    <property type="entry name" value="TRANSGELIN"/>
    <property type="match status" value="1"/>
</dbReference>
<dbReference type="PANTHER" id="PTHR47385">
    <property type="entry name" value="CALPONIN"/>
    <property type="match status" value="1"/>
</dbReference>
<dbReference type="GO" id="GO:0007015">
    <property type="term" value="P:actin filament organization"/>
    <property type="evidence" value="ECO:0007669"/>
    <property type="project" value="TreeGrafter"/>
</dbReference>
<evidence type="ECO:0000256" key="4">
    <source>
        <dbReference type="SAM" id="MobiDB-lite"/>
    </source>
</evidence>
<name>A0A0L0DBI9_THETB</name>
<evidence type="ECO:0000256" key="2">
    <source>
        <dbReference type="ARBA" id="ARBA00022658"/>
    </source>
</evidence>
<dbReference type="Gene3D" id="2.30.30.40">
    <property type="entry name" value="SH3 Domains"/>
    <property type="match status" value="1"/>
</dbReference>
<dbReference type="InterPro" id="IPR001715">
    <property type="entry name" value="CH_dom"/>
</dbReference>
<dbReference type="GeneID" id="25565253"/>
<dbReference type="CDD" id="cd00174">
    <property type="entry name" value="SH3"/>
    <property type="match status" value="1"/>
</dbReference>
<dbReference type="PRINTS" id="PR00452">
    <property type="entry name" value="SH3DOMAIN"/>
</dbReference>
<feature type="domain" description="Calponin-homology (CH)" evidence="6">
    <location>
        <begin position="39"/>
        <end position="150"/>
    </location>
</feature>
<feature type="compositionally biased region" description="Basic residues" evidence="4">
    <location>
        <begin position="654"/>
        <end position="671"/>
    </location>
</feature>
<dbReference type="GO" id="GO:0005085">
    <property type="term" value="F:guanyl-nucleotide exchange factor activity"/>
    <property type="evidence" value="ECO:0007669"/>
    <property type="project" value="UniProtKB-KW"/>
</dbReference>
<accession>A0A0L0DBI9</accession>
<dbReference type="InterPro" id="IPR036028">
    <property type="entry name" value="SH3-like_dom_sf"/>
</dbReference>
<dbReference type="AlphaFoldDB" id="A0A0L0DBI9"/>
<dbReference type="Pfam" id="PF00018">
    <property type="entry name" value="SH3_1"/>
    <property type="match status" value="1"/>
</dbReference>
<dbReference type="Gene3D" id="1.10.418.10">
    <property type="entry name" value="Calponin-like domain"/>
    <property type="match status" value="1"/>
</dbReference>
<dbReference type="PROSITE" id="PS50021">
    <property type="entry name" value="CH"/>
    <property type="match status" value="1"/>
</dbReference>
<feature type="region of interest" description="Disordered" evidence="4">
    <location>
        <begin position="622"/>
        <end position="671"/>
    </location>
</feature>
<reference evidence="7 8" key="1">
    <citation type="submission" date="2010-05" db="EMBL/GenBank/DDBJ databases">
        <title>The Genome Sequence of Thecamonas trahens ATCC 50062.</title>
        <authorList>
            <consortium name="The Broad Institute Genome Sequencing Platform"/>
            <person name="Russ C."/>
            <person name="Cuomo C."/>
            <person name="Shea T."/>
            <person name="Young S.K."/>
            <person name="Zeng Q."/>
            <person name="Koehrsen M."/>
            <person name="Haas B."/>
            <person name="Borodovsky M."/>
            <person name="Guigo R."/>
            <person name="Alvarado L."/>
            <person name="Berlin A."/>
            <person name="Bochicchio J."/>
            <person name="Borenstein D."/>
            <person name="Chapman S."/>
            <person name="Chen Z."/>
            <person name="Freedman E."/>
            <person name="Gellesch M."/>
            <person name="Goldberg J."/>
            <person name="Griggs A."/>
            <person name="Gujja S."/>
            <person name="Heilman E."/>
            <person name="Heiman D."/>
            <person name="Hepburn T."/>
            <person name="Howarth C."/>
            <person name="Jen D."/>
            <person name="Larson L."/>
            <person name="Mehta T."/>
            <person name="Park D."/>
            <person name="Pearson M."/>
            <person name="Roberts A."/>
            <person name="Saif S."/>
            <person name="Shenoy N."/>
            <person name="Sisk P."/>
            <person name="Stolte C."/>
            <person name="Sykes S."/>
            <person name="Thomson T."/>
            <person name="Walk T."/>
            <person name="White J."/>
            <person name="Yandava C."/>
            <person name="Burger G."/>
            <person name="Gray M.W."/>
            <person name="Holland P.W.H."/>
            <person name="King N."/>
            <person name="Lang F.B.F."/>
            <person name="Roger A.J."/>
            <person name="Ruiz-Trillo I."/>
            <person name="Lander E."/>
            <person name="Nusbaum C."/>
        </authorList>
    </citation>
    <scope>NUCLEOTIDE SEQUENCE [LARGE SCALE GENOMIC DNA]</scope>
    <source>
        <strain evidence="7 8">ATCC 50062</strain>
    </source>
</reference>
<organism evidence="7 8">
    <name type="scientific">Thecamonas trahens ATCC 50062</name>
    <dbReference type="NCBI Taxonomy" id="461836"/>
    <lineage>
        <taxon>Eukaryota</taxon>
        <taxon>Apusozoa</taxon>
        <taxon>Apusomonadida</taxon>
        <taxon>Apusomonadidae</taxon>
        <taxon>Thecamonas</taxon>
    </lineage>
</organism>
<dbReference type="SMART" id="SM00033">
    <property type="entry name" value="CH"/>
    <property type="match status" value="1"/>
</dbReference>
<dbReference type="Proteomes" id="UP000054408">
    <property type="component" value="Unassembled WGS sequence"/>
</dbReference>
<dbReference type="PROSITE" id="PS50002">
    <property type="entry name" value="SH3"/>
    <property type="match status" value="1"/>
</dbReference>
<dbReference type="InterPro" id="IPR001452">
    <property type="entry name" value="SH3_domain"/>
</dbReference>
<dbReference type="EMBL" id="GL349457">
    <property type="protein sequence ID" value="KNC49702.1"/>
    <property type="molecule type" value="Genomic_DNA"/>
</dbReference>
<keyword evidence="2" id="KW-0344">Guanine-nucleotide releasing factor</keyword>
<dbReference type="STRING" id="461836.A0A0L0DBI9"/>
<dbReference type="InterPro" id="IPR050606">
    <property type="entry name" value="Calponin-like"/>
</dbReference>
<evidence type="ECO:0000313" key="8">
    <source>
        <dbReference type="Proteomes" id="UP000054408"/>
    </source>
</evidence>
<evidence type="ECO:0000256" key="3">
    <source>
        <dbReference type="PROSITE-ProRule" id="PRU00192"/>
    </source>
</evidence>
<dbReference type="SMART" id="SM00326">
    <property type="entry name" value="SH3"/>
    <property type="match status" value="1"/>
</dbReference>
<gene>
    <name evidence="7" type="ORF">AMSG_05967</name>
</gene>
<evidence type="ECO:0000313" key="7">
    <source>
        <dbReference type="EMBL" id="KNC49702.1"/>
    </source>
</evidence>
<dbReference type="Pfam" id="PF00307">
    <property type="entry name" value="CH"/>
    <property type="match status" value="1"/>
</dbReference>
<dbReference type="GO" id="GO:0015629">
    <property type="term" value="C:actin cytoskeleton"/>
    <property type="evidence" value="ECO:0007669"/>
    <property type="project" value="TreeGrafter"/>
</dbReference>
<evidence type="ECO:0000259" key="6">
    <source>
        <dbReference type="PROSITE" id="PS50021"/>
    </source>
</evidence>
<feature type="domain" description="SH3" evidence="5">
    <location>
        <begin position="528"/>
        <end position="587"/>
    </location>
</feature>
<feature type="compositionally biased region" description="Low complexity" evidence="4">
    <location>
        <begin position="624"/>
        <end position="652"/>
    </location>
</feature>
<dbReference type="RefSeq" id="XP_013757495.1">
    <property type="nucleotide sequence ID" value="XM_013902041.1"/>
</dbReference>
<proteinExistence type="predicted"/>
<keyword evidence="1 3" id="KW-0728">SH3 domain</keyword>
<dbReference type="GO" id="GO:0051015">
    <property type="term" value="F:actin filament binding"/>
    <property type="evidence" value="ECO:0007669"/>
    <property type="project" value="TreeGrafter"/>
</dbReference>
<evidence type="ECO:0000259" key="5">
    <source>
        <dbReference type="PROSITE" id="PS50002"/>
    </source>
</evidence>
<keyword evidence="8" id="KW-1185">Reference proteome</keyword>
<sequence length="671" mass="71224">MATPVRTRVTSPSDYVSSPVKVTLPNKWTEKEVEAKVFLTRQHEVYMWIQAALNAKLASADLATVLRDGVTLIALAKAIQADLVKDEEVVNVPSNATERKGNIRAFLRFCRRLAIPKRRCFAVSDLYRKANMYRVVNTMHVLAALAVRRGFHTPLAKIHPEDILFPPTVLADTVRYLRGIDKSHMGGTTKENLTAAADGLPGVSQHSLAFVRSGLPDKHISTVDLNASKPGARPALVHVFDMALAYQEESQDDDPLPDTLFHPSPTHRYEPVHPLEISAVAIASPTNAPSANEPEDLDALVASDLDDPIIDELELSGIDIDGASEIETEDLALDELPLHPPAADLLDLDNSSVSPVAGYEPDLDDLGIVVEDVGADDLDDLGLLVLDDDDDIHVGVLSGELADHADDVHHNFALSSDHAADPATAFELSDDDNDDVLPQAADPDLASLPLVATSASVAGFELSEDTPAAIMDAFAITDDDNGSPVQQAPDFALSSDGDDVPPTPAAQAAFAAFALSSDDDDVPSSEPSGIQVAVALFDYQAGAETQLSFKKGDKLRIYQDDENGWLVAQIGEAYGYVPANRVSLTGAVAPTSASVKAAAPNPTSRIAQLQAMLAAQGGAGGLFGKPTAPPSTGGAKPTAAPAPLATVTATRAKPPAKRQPSRKRRTRTRRS</sequence>
<evidence type="ECO:0000256" key="1">
    <source>
        <dbReference type="ARBA" id="ARBA00022443"/>
    </source>
</evidence>
<dbReference type="InterPro" id="IPR036872">
    <property type="entry name" value="CH_dom_sf"/>
</dbReference>
<protein>
    <recommendedName>
        <fullName evidence="9">SH3 domain-containing protein</fullName>
    </recommendedName>
</protein>